<gene>
    <name evidence="1" type="ORF">KIN20_021140</name>
</gene>
<keyword evidence="2" id="KW-1185">Reference proteome</keyword>
<dbReference type="Proteomes" id="UP001196413">
    <property type="component" value="Unassembled WGS sequence"/>
</dbReference>
<protein>
    <submittedName>
        <fullName evidence="1">Uncharacterized protein</fullName>
    </submittedName>
</protein>
<organism evidence="1 2">
    <name type="scientific">Parelaphostrongylus tenuis</name>
    <name type="common">Meningeal worm</name>
    <dbReference type="NCBI Taxonomy" id="148309"/>
    <lineage>
        <taxon>Eukaryota</taxon>
        <taxon>Metazoa</taxon>
        <taxon>Ecdysozoa</taxon>
        <taxon>Nematoda</taxon>
        <taxon>Chromadorea</taxon>
        <taxon>Rhabditida</taxon>
        <taxon>Rhabditina</taxon>
        <taxon>Rhabditomorpha</taxon>
        <taxon>Strongyloidea</taxon>
        <taxon>Metastrongylidae</taxon>
        <taxon>Parelaphostrongylus</taxon>
    </lineage>
</organism>
<proteinExistence type="predicted"/>
<reference evidence="1" key="1">
    <citation type="submission" date="2021-06" db="EMBL/GenBank/DDBJ databases">
        <title>Parelaphostrongylus tenuis whole genome reference sequence.</title>
        <authorList>
            <person name="Garwood T.J."/>
            <person name="Larsen P.A."/>
            <person name="Fountain-Jones N.M."/>
            <person name="Garbe J.R."/>
            <person name="Macchietto M.G."/>
            <person name="Kania S.A."/>
            <person name="Gerhold R.W."/>
            <person name="Richards J.E."/>
            <person name="Wolf T.M."/>
        </authorList>
    </citation>
    <scope>NUCLEOTIDE SEQUENCE</scope>
    <source>
        <strain evidence="1">MNPRO001-30</strain>
        <tissue evidence="1">Meninges</tissue>
    </source>
</reference>
<dbReference type="EMBL" id="JAHQIW010004272">
    <property type="protein sequence ID" value="KAJ1361794.1"/>
    <property type="molecule type" value="Genomic_DNA"/>
</dbReference>
<name>A0AAD5QU99_PARTN</name>
<accession>A0AAD5QU99</accession>
<evidence type="ECO:0000313" key="2">
    <source>
        <dbReference type="Proteomes" id="UP001196413"/>
    </source>
</evidence>
<comment type="caution">
    <text evidence="1">The sequence shown here is derived from an EMBL/GenBank/DDBJ whole genome shotgun (WGS) entry which is preliminary data.</text>
</comment>
<evidence type="ECO:0000313" key="1">
    <source>
        <dbReference type="EMBL" id="KAJ1361794.1"/>
    </source>
</evidence>
<sequence>MSSTKMCQEHKVEKLMYLQIVLPSSDLQYELFSRVLHKHFQRLLVDLFQEDDEHLVSLDAVEYPISASGGTGHCEIPVMNSVHATHNEMSDSKVLQNHYTLDHSRKEYLSGGVPFPPTWLTTYLWMGGVTGSRAAKNSGVSRVQSAIRASQAEEEFDVQFGKPS</sequence>
<dbReference type="AlphaFoldDB" id="A0AAD5QU99"/>